<protein>
    <recommendedName>
        <fullName evidence="1">PIN domain-containing protein</fullName>
    </recommendedName>
</protein>
<dbReference type="RefSeq" id="WP_088248548.1">
    <property type="nucleotide sequence ID" value="NZ_NHMK01000012.1"/>
</dbReference>
<name>A0A246BLG1_9DEIO</name>
<gene>
    <name evidence="2" type="ORF">CBQ26_10300</name>
</gene>
<comment type="caution">
    <text evidence="2">The sequence shown here is derived from an EMBL/GenBank/DDBJ whole genome shotgun (WGS) entry which is preliminary data.</text>
</comment>
<feature type="domain" description="PIN" evidence="1">
    <location>
        <begin position="4"/>
        <end position="123"/>
    </location>
</feature>
<dbReference type="EMBL" id="NHMK01000012">
    <property type="protein sequence ID" value="OWL96165.1"/>
    <property type="molecule type" value="Genomic_DNA"/>
</dbReference>
<sequence>MNLLLDTHILLWATLQPALLPGAWQTTLLDSRNRLLLSAATAWELSIKHRSGRLPEAAPLLLDFHAVAARLGAEVIDISPAHTVRAGALDWDHRDPFDRMLVAQAIEHGLTLMTVDASITAYAHAPVLPSP</sequence>
<dbReference type="InterPro" id="IPR041705">
    <property type="entry name" value="PIN_Sll0205"/>
</dbReference>
<dbReference type="InterPro" id="IPR002716">
    <property type="entry name" value="PIN_dom"/>
</dbReference>
<evidence type="ECO:0000313" key="2">
    <source>
        <dbReference type="EMBL" id="OWL96165.1"/>
    </source>
</evidence>
<dbReference type="PANTHER" id="PTHR36173">
    <property type="entry name" value="RIBONUCLEASE VAPC16-RELATED"/>
    <property type="match status" value="1"/>
</dbReference>
<dbReference type="InterPro" id="IPR052919">
    <property type="entry name" value="TA_system_RNase"/>
</dbReference>
<dbReference type="InterPro" id="IPR029060">
    <property type="entry name" value="PIN-like_dom_sf"/>
</dbReference>
<accession>A0A246BLG1</accession>
<dbReference type="Proteomes" id="UP000197208">
    <property type="component" value="Unassembled WGS sequence"/>
</dbReference>
<dbReference type="CDD" id="cd09872">
    <property type="entry name" value="PIN_Sll0205-like"/>
    <property type="match status" value="1"/>
</dbReference>
<evidence type="ECO:0000259" key="1">
    <source>
        <dbReference type="Pfam" id="PF01850"/>
    </source>
</evidence>
<evidence type="ECO:0000313" key="3">
    <source>
        <dbReference type="Proteomes" id="UP000197208"/>
    </source>
</evidence>
<dbReference type="Pfam" id="PF01850">
    <property type="entry name" value="PIN"/>
    <property type="match status" value="1"/>
</dbReference>
<dbReference type="AlphaFoldDB" id="A0A246BLG1"/>
<dbReference type="Gene3D" id="3.40.50.1010">
    <property type="entry name" value="5'-nuclease"/>
    <property type="match status" value="1"/>
</dbReference>
<dbReference type="OrthoDB" id="9798990at2"/>
<keyword evidence="3" id="KW-1185">Reference proteome</keyword>
<proteinExistence type="predicted"/>
<reference evidence="2 3" key="1">
    <citation type="submission" date="2017-05" db="EMBL/GenBank/DDBJ databases">
        <title>De novo genome assembly of Deniococcus indicus strain DR1.</title>
        <authorList>
            <person name="Chauhan D."/>
            <person name="Yennamalli R.M."/>
            <person name="Priyadarshini R."/>
        </authorList>
    </citation>
    <scope>NUCLEOTIDE SEQUENCE [LARGE SCALE GENOMIC DNA]</scope>
    <source>
        <strain evidence="2 3">DR1</strain>
    </source>
</reference>
<organism evidence="2 3">
    <name type="scientific">Deinococcus indicus</name>
    <dbReference type="NCBI Taxonomy" id="223556"/>
    <lineage>
        <taxon>Bacteria</taxon>
        <taxon>Thermotogati</taxon>
        <taxon>Deinococcota</taxon>
        <taxon>Deinococci</taxon>
        <taxon>Deinococcales</taxon>
        <taxon>Deinococcaceae</taxon>
        <taxon>Deinococcus</taxon>
    </lineage>
</organism>
<dbReference type="SUPFAM" id="SSF88723">
    <property type="entry name" value="PIN domain-like"/>
    <property type="match status" value="1"/>
</dbReference>
<dbReference type="PANTHER" id="PTHR36173:SF2">
    <property type="entry name" value="RIBONUCLEASE VAPC16"/>
    <property type="match status" value="1"/>
</dbReference>